<keyword evidence="5" id="KW-1185">Reference proteome</keyword>
<dbReference type="Proteomes" id="UP001053296">
    <property type="component" value="Chromosome"/>
</dbReference>
<dbReference type="GO" id="GO:0032259">
    <property type="term" value="P:methylation"/>
    <property type="evidence" value="ECO:0007669"/>
    <property type="project" value="UniProtKB-KW"/>
</dbReference>
<dbReference type="CDD" id="cd02440">
    <property type="entry name" value="AdoMet_MTases"/>
    <property type="match status" value="1"/>
</dbReference>
<dbReference type="RefSeq" id="WP_229590607.1">
    <property type="nucleotide sequence ID" value="NZ_AP024485.1"/>
</dbReference>
<dbReference type="Pfam" id="PF13411">
    <property type="entry name" value="MerR_1"/>
    <property type="match status" value="1"/>
</dbReference>
<dbReference type="SUPFAM" id="SSF53335">
    <property type="entry name" value="S-adenosyl-L-methionine-dependent methyltransferases"/>
    <property type="match status" value="1"/>
</dbReference>
<evidence type="ECO:0000256" key="1">
    <source>
        <dbReference type="ARBA" id="ARBA00023125"/>
    </source>
</evidence>
<dbReference type="Pfam" id="PF13649">
    <property type="entry name" value="Methyltransf_25"/>
    <property type="match status" value="1"/>
</dbReference>
<gene>
    <name evidence="4" type="ORF">PSDVSF_18540</name>
</gene>
<dbReference type="PROSITE" id="PS50937">
    <property type="entry name" value="HTH_MERR_2"/>
    <property type="match status" value="1"/>
</dbReference>
<dbReference type="EMBL" id="AP024485">
    <property type="protein sequence ID" value="BCS88612.1"/>
    <property type="molecule type" value="Genomic_DNA"/>
</dbReference>
<dbReference type="PRINTS" id="PR00040">
    <property type="entry name" value="HTHMERR"/>
</dbReference>
<dbReference type="GO" id="GO:0008168">
    <property type="term" value="F:methyltransferase activity"/>
    <property type="evidence" value="ECO:0007669"/>
    <property type="project" value="UniProtKB-KW"/>
</dbReference>
<organism evidence="4 5">
    <name type="scientific">Pseudodesulfovibrio sediminis</name>
    <dbReference type="NCBI Taxonomy" id="2810563"/>
    <lineage>
        <taxon>Bacteria</taxon>
        <taxon>Pseudomonadati</taxon>
        <taxon>Thermodesulfobacteriota</taxon>
        <taxon>Desulfovibrionia</taxon>
        <taxon>Desulfovibrionales</taxon>
        <taxon>Desulfovibrionaceae</taxon>
    </lineage>
</organism>
<evidence type="ECO:0000313" key="5">
    <source>
        <dbReference type="Proteomes" id="UP001053296"/>
    </source>
</evidence>
<reference evidence="4" key="1">
    <citation type="journal article" date="2022" name="Arch. Microbiol.">
        <title>Pseudodesulfovibrio sediminis sp. nov., a mesophilic and neutrophilic sulfate-reducing bacterium isolated from sediment of a brackish lake.</title>
        <authorList>
            <person name="Takahashi A."/>
            <person name="Kojima H."/>
            <person name="Watanabe M."/>
            <person name="Fukui M."/>
        </authorList>
    </citation>
    <scope>NUCLEOTIDE SEQUENCE</scope>
    <source>
        <strain evidence="4">SF6</strain>
    </source>
</reference>
<proteinExistence type="predicted"/>
<keyword evidence="1" id="KW-0238">DNA-binding</keyword>
<keyword evidence="2" id="KW-0175">Coiled coil</keyword>
<dbReference type="InterPro" id="IPR047057">
    <property type="entry name" value="MerR_fam"/>
</dbReference>
<dbReference type="PANTHER" id="PTHR30204">
    <property type="entry name" value="REDOX-CYCLING DRUG-SENSING TRANSCRIPTIONAL ACTIVATOR SOXR"/>
    <property type="match status" value="1"/>
</dbReference>
<dbReference type="SMART" id="SM00422">
    <property type="entry name" value="HTH_MERR"/>
    <property type="match status" value="1"/>
</dbReference>
<protein>
    <submittedName>
        <fullName evidence="4">Methyltransferase</fullName>
    </submittedName>
</protein>
<dbReference type="Gene3D" id="1.10.1660.10">
    <property type="match status" value="1"/>
</dbReference>
<dbReference type="InterPro" id="IPR000551">
    <property type="entry name" value="MerR-type_HTH_dom"/>
</dbReference>
<dbReference type="InterPro" id="IPR009061">
    <property type="entry name" value="DNA-bd_dom_put_sf"/>
</dbReference>
<evidence type="ECO:0000259" key="3">
    <source>
        <dbReference type="PROSITE" id="PS50937"/>
    </source>
</evidence>
<dbReference type="Gene3D" id="3.40.50.150">
    <property type="entry name" value="Vaccinia Virus protein VP39"/>
    <property type="match status" value="1"/>
</dbReference>
<accession>A0ABM7P6N6</accession>
<feature type="coiled-coil region" evidence="2">
    <location>
        <begin position="70"/>
        <end position="97"/>
    </location>
</feature>
<sequence length="431" mass="48366">MFTIGRLAQKHGLSRSTLLYYDRIGLLRPGGHMKGEYRQYSTNDDKRLRRICEYRRAGISLKEIGRMLDATADSDVADALENRLAQLNEEMTALKEQQAVVAGLLGRADLLGTHDHMDKATWVALLSAAGFSEADMRRWHIQFERSAPDRHVEFLRHLHIPEGEISAIRAMAAAPHAILNINKESGKFMEMFFKIYEGLNREGPGSFEMTKRAYDLCTGLPDTPEILELGCGTGGATIPLAQISGGIVTATEIYHPFLEQMIERAKDAGVEDRVIAAVMDMADIQAEPESFDLIWCEGAAYIMGVDSALEQWKHYLKPGGCLCLTDAVWLTDSAPEEVVEFWAKGYPAMRTAEANIKAAEAQGYTSLGHFTIDSQCWVDFYDDVQRRLGEAEKLYGDDPDGRAIIDMSHVENRLYRNYPDMVGYEFHVLKK</sequence>
<feature type="domain" description="HTH merR-type" evidence="3">
    <location>
        <begin position="1"/>
        <end position="70"/>
    </location>
</feature>
<dbReference type="InterPro" id="IPR029063">
    <property type="entry name" value="SAM-dependent_MTases_sf"/>
</dbReference>
<keyword evidence="4" id="KW-0489">Methyltransferase</keyword>
<name>A0ABM7P6N6_9BACT</name>
<evidence type="ECO:0000256" key="2">
    <source>
        <dbReference type="SAM" id="Coils"/>
    </source>
</evidence>
<dbReference type="SUPFAM" id="SSF46955">
    <property type="entry name" value="Putative DNA-binding domain"/>
    <property type="match status" value="1"/>
</dbReference>
<keyword evidence="4" id="KW-0808">Transferase</keyword>
<dbReference type="PANTHER" id="PTHR30204:SF90">
    <property type="entry name" value="HTH-TYPE TRANSCRIPTIONAL ACTIVATOR MTA"/>
    <property type="match status" value="1"/>
</dbReference>
<dbReference type="InterPro" id="IPR041698">
    <property type="entry name" value="Methyltransf_25"/>
</dbReference>
<evidence type="ECO:0000313" key="4">
    <source>
        <dbReference type="EMBL" id="BCS88612.1"/>
    </source>
</evidence>